<dbReference type="EC" id="2.1.1.193" evidence="1"/>
<keyword evidence="1" id="KW-0489">Methyltransferase</keyword>
<protein>
    <submittedName>
        <fullName evidence="1">16S rRNA (Uracil(1498)-N(3))-methyltransferase</fullName>
        <ecNumber evidence="1">2.1.1.193</ecNumber>
    </submittedName>
</protein>
<dbReference type="Proteomes" id="UP001364695">
    <property type="component" value="Unassembled WGS sequence"/>
</dbReference>
<reference evidence="1" key="1">
    <citation type="submission" date="2023-10" db="EMBL/GenBank/DDBJ databases">
        <title>Amphibacter perezi, gen. nov., sp. nov. a novel taxa of the family Comamonadaceae, class Betaproteobacteria isolated from the skin microbiota of Pelophylax perezi from different populations.</title>
        <authorList>
            <person name="Costa S."/>
            <person name="Proenca D.N."/>
            <person name="Lopes I."/>
            <person name="Morais P.V."/>
        </authorList>
    </citation>
    <scope>NUCLEOTIDE SEQUENCE</scope>
    <source>
        <strain evidence="1">SL12-8</strain>
    </source>
</reference>
<organism evidence="1 2">
    <name type="scientific">Amphibiibacter pelophylacis</name>
    <dbReference type="NCBI Taxonomy" id="1799477"/>
    <lineage>
        <taxon>Bacteria</taxon>
        <taxon>Pseudomonadati</taxon>
        <taxon>Pseudomonadota</taxon>
        <taxon>Betaproteobacteria</taxon>
        <taxon>Burkholderiales</taxon>
        <taxon>Sphaerotilaceae</taxon>
        <taxon>Amphibiibacter</taxon>
    </lineage>
</organism>
<keyword evidence="2" id="KW-1185">Reference proteome</keyword>
<evidence type="ECO:0000313" key="1">
    <source>
        <dbReference type="EMBL" id="MEJ7139258.1"/>
    </source>
</evidence>
<evidence type="ECO:0000313" key="2">
    <source>
        <dbReference type="Proteomes" id="UP001364695"/>
    </source>
</evidence>
<dbReference type="EMBL" id="JAWDIE010000022">
    <property type="protein sequence ID" value="MEJ7139258.1"/>
    <property type="molecule type" value="Genomic_DNA"/>
</dbReference>
<sequence length="261" mass="27857">MSARFFCPEVAPGAWRAGLELELPEGAARHVQVLRHQPGDALRLFDGHGGDWQATVLAMARRSVQVRLDQPLPVHRELPAPIHLAVGMPANERMDALVEKATELGVTALWPLHTRRSVLRLSGERAAKKIAHWQAVAVSAAEQCGRDRIPAVHPVQDWAAFWGQSWPRLSAGDAAGVSAATMSAHVLTLEEGAEPWWQTCAAQATPVAVLLASGPEGGLDEAELAQARAAGAQPASLGPRVLRADTAPLQALGVWAARWSA</sequence>
<comment type="caution">
    <text evidence="1">The sequence shown here is derived from an EMBL/GenBank/DDBJ whole genome shotgun (WGS) entry which is preliminary data.</text>
</comment>
<name>A0ACC6P4V6_9BURK</name>
<gene>
    <name evidence="1" type="ORF">RV045_12600</name>
</gene>
<keyword evidence="1" id="KW-0808">Transferase</keyword>
<accession>A0ACC6P4V6</accession>
<proteinExistence type="predicted"/>